<accession>A0ABV2TEE3</accession>
<gene>
    <name evidence="1" type="ORF">ABR189_25095</name>
</gene>
<reference evidence="1 2" key="1">
    <citation type="submission" date="2024-06" db="EMBL/GenBank/DDBJ databases">
        <title>Chitinophaga defluvii sp. nov., isolated from municipal sewage.</title>
        <authorList>
            <person name="Zhang L."/>
        </authorList>
    </citation>
    <scope>NUCLEOTIDE SEQUENCE [LARGE SCALE GENOMIC DNA]</scope>
    <source>
        <strain evidence="1 2">H8</strain>
    </source>
</reference>
<organism evidence="1 2">
    <name type="scientific">Chitinophaga defluvii</name>
    <dbReference type="NCBI Taxonomy" id="3163343"/>
    <lineage>
        <taxon>Bacteria</taxon>
        <taxon>Pseudomonadati</taxon>
        <taxon>Bacteroidota</taxon>
        <taxon>Chitinophagia</taxon>
        <taxon>Chitinophagales</taxon>
        <taxon>Chitinophagaceae</taxon>
        <taxon>Chitinophaga</taxon>
    </lineage>
</organism>
<evidence type="ECO:0000313" key="1">
    <source>
        <dbReference type="EMBL" id="MET7000685.1"/>
    </source>
</evidence>
<comment type="caution">
    <text evidence="1">The sequence shown here is derived from an EMBL/GenBank/DDBJ whole genome shotgun (WGS) entry which is preliminary data.</text>
</comment>
<dbReference type="Pfam" id="PF14568">
    <property type="entry name" value="SUKH_6"/>
    <property type="match status" value="1"/>
</dbReference>
<proteinExistence type="predicted"/>
<dbReference type="SUPFAM" id="SSF160631">
    <property type="entry name" value="SMI1/KNR4-like"/>
    <property type="match status" value="1"/>
</dbReference>
<dbReference type="InterPro" id="IPR037883">
    <property type="entry name" value="Knr4/Smi1-like_sf"/>
</dbReference>
<dbReference type="RefSeq" id="WP_354663238.1">
    <property type="nucleotide sequence ID" value="NZ_JBEXAC010000002.1"/>
</dbReference>
<dbReference type="Proteomes" id="UP001549749">
    <property type="component" value="Unassembled WGS sequence"/>
</dbReference>
<protein>
    <submittedName>
        <fullName evidence="1">SMI1/KNR4 family protein</fullName>
    </submittedName>
</protein>
<evidence type="ECO:0000313" key="2">
    <source>
        <dbReference type="Proteomes" id="UP001549749"/>
    </source>
</evidence>
<name>A0ABV2TEE3_9BACT</name>
<keyword evidence="2" id="KW-1185">Reference proteome</keyword>
<sequence>MHWINTEKLVTESSIIRVERDFKINFPIAFKSLIRQHNHGAPLPNLLHTPDQQPILFGRLLNFNLNRKNDVLEHYAFIQYRIPPGVFPIAVNPAVDYLCFDFRHQDTAPSIIILPHLTQGPQKAPVWMPLASDLNELLNLLKTRPQMQP</sequence>
<dbReference type="Gene3D" id="3.40.1580.10">
    <property type="entry name" value="SMI1/KNR4-like"/>
    <property type="match status" value="1"/>
</dbReference>
<dbReference type="EMBL" id="JBEXAC010000002">
    <property type="protein sequence ID" value="MET7000685.1"/>
    <property type="molecule type" value="Genomic_DNA"/>
</dbReference>